<dbReference type="GO" id="GO:0043856">
    <property type="term" value="F:anti-sigma factor antagonist activity"/>
    <property type="evidence" value="ECO:0007669"/>
    <property type="project" value="InterPro"/>
</dbReference>
<dbReference type="InterPro" id="IPR003658">
    <property type="entry name" value="Anti-sigma_ant"/>
</dbReference>
<dbReference type="CDD" id="cd07043">
    <property type="entry name" value="STAS_anti-anti-sigma_factors"/>
    <property type="match status" value="1"/>
</dbReference>
<evidence type="ECO:0000259" key="3">
    <source>
        <dbReference type="PROSITE" id="PS50801"/>
    </source>
</evidence>
<dbReference type="PROSITE" id="PS50801">
    <property type="entry name" value="STAS"/>
    <property type="match status" value="1"/>
</dbReference>
<dbReference type="OrthoDB" id="3632025at2"/>
<dbReference type="PANTHER" id="PTHR33495">
    <property type="entry name" value="ANTI-SIGMA FACTOR ANTAGONIST TM_1081-RELATED-RELATED"/>
    <property type="match status" value="1"/>
</dbReference>
<dbReference type="InterPro" id="IPR002645">
    <property type="entry name" value="STAS_dom"/>
</dbReference>
<dbReference type="Pfam" id="PF01740">
    <property type="entry name" value="STAS"/>
    <property type="match status" value="1"/>
</dbReference>
<dbReference type="STRING" id="402600.SAMN05216188_11577"/>
<reference evidence="5" key="1">
    <citation type="submission" date="2016-10" db="EMBL/GenBank/DDBJ databases">
        <authorList>
            <person name="Varghese N."/>
            <person name="Submissions S."/>
        </authorList>
    </citation>
    <scope>NUCLEOTIDE SEQUENCE [LARGE SCALE GENOMIC DNA]</scope>
    <source>
        <strain evidence="5">CGMCC 4.3525</strain>
    </source>
</reference>
<gene>
    <name evidence="4" type="ORF">SAMN05216188_11577</name>
</gene>
<evidence type="ECO:0000313" key="4">
    <source>
        <dbReference type="EMBL" id="SER76612.1"/>
    </source>
</evidence>
<evidence type="ECO:0000313" key="5">
    <source>
        <dbReference type="Proteomes" id="UP000199352"/>
    </source>
</evidence>
<dbReference type="AlphaFoldDB" id="A0A1H9RUY8"/>
<dbReference type="NCBIfam" id="TIGR00377">
    <property type="entry name" value="ant_ant_sig"/>
    <property type="match status" value="1"/>
</dbReference>
<accession>A0A1H9RUY8</accession>
<evidence type="ECO:0000256" key="1">
    <source>
        <dbReference type="ARBA" id="ARBA00009013"/>
    </source>
</evidence>
<protein>
    <recommendedName>
        <fullName evidence="2">Anti-sigma factor antagonist</fullName>
    </recommendedName>
</protein>
<dbReference type="RefSeq" id="WP_089955919.1">
    <property type="nucleotide sequence ID" value="NZ_FOFR01000015.1"/>
</dbReference>
<evidence type="ECO:0000256" key="2">
    <source>
        <dbReference type="RuleBase" id="RU003749"/>
    </source>
</evidence>
<dbReference type="Proteomes" id="UP000199352">
    <property type="component" value="Unassembled WGS sequence"/>
</dbReference>
<dbReference type="EMBL" id="FOFR01000015">
    <property type="protein sequence ID" value="SER76612.1"/>
    <property type="molecule type" value="Genomic_DNA"/>
</dbReference>
<dbReference type="InterPro" id="IPR036513">
    <property type="entry name" value="STAS_dom_sf"/>
</dbReference>
<keyword evidence="5" id="KW-1185">Reference proteome</keyword>
<dbReference type="SUPFAM" id="SSF52091">
    <property type="entry name" value="SpoIIaa-like"/>
    <property type="match status" value="1"/>
</dbReference>
<organism evidence="4 5">
    <name type="scientific">Lentzea xinjiangensis</name>
    <dbReference type="NCBI Taxonomy" id="402600"/>
    <lineage>
        <taxon>Bacteria</taxon>
        <taxon>Bacillati</taxon>
        <taxon>Actinomycetota</taxon>
        <taxon>Actinomycetes</taxon>
        <taxon>Pseudonocardiales</taxon>
        <taxon>Pseudonocardiaceae</taxon>
        <taxon>Lentzea</taxon>
    </lineage>
</organism>
<feature type="domain" description="STAS" evidence="3">
    <location>
        <begin position="11"/>
        <end position="120"/>
    </location>
</feature>
<proteinExistence type="inferred from homology"/>
<name>A0A1H9RUY8_9PSEU</name>
<dbReference type="PANTHER" id="PTHR33495:SF2">
    <property type="entry name" value="ANTI-SIGMA FACTOR ANTAGONIST TM_1081-RELATED"/>
    <property type="match status" value="1"/>
</dbReference>
<sequence>MRMQAGPYCTVAVETGRSDGVGVVRVGGEIDTSTTGDLWVVVEAETGRAARAVVVELSEVTFFGSAGISLLIQARQAARDHGIGFAVAAEQTTVLKPLRIAQIDELLPVRADLAGAVAAAMP</sequence>
<dbReference type="Gene3D" id="3.30.750.24">
    <property type="entry name" value="STAS domain"/>
    <property type="match status" value="1"/>
</dbReference>
<comment type="similarity">
    <text evidence="1 2">Belongs to the anti-sigma-factor antagonist family.</text>
</comment>